<evidence type="ECO:0000313" key="2">
    <source>
        <dbReference type="Proteomes" id="UP001219518"/>
    </source>
</evidence>
<reference evidence="1" key="2">
    <citation type="journal article" date="2023" name="BMC Genomics">
        <title>Pest status, molecular evolution, and epigenetic factors derived from the genome assembly of Frankliniella fusca, a thysanopteran phytovirus vector.</title>
        <authorList>
            <person name="Catto M.A."/>
            <person name="Labadie P.E."/>
            <person name="Jacobson A.L."/>
            <person name="Kennedy G.G."/>
            <person name="Srinivasan R."/>
            <person name="Hunt B.G."/>
        </authorList>
    </citation>
    <scope>NUCLEOTIDE SEQUENCE</scope>
    <source>
        <strain evidence="1">PL_HMW_Pooled</strain>
    </source>
</reference>
<dbReference type="Proteomes" id="UP001219518">
    <property type="component" value="Unassembled WGS sequence"/>
</dbReference>
<accession>A0AAE1LE38</accession>
<feature type="non-terminal residue" evidence="1">
    <location>
        <position position="1"/>
    </location>
</feature>
<dbReference type="EMBL" id="JAHWGI010000505">
    <property type="protein sequence ID" value="KAK3916278.1"/>
    <property type="molecule type" value="Genomic_DNA"/>
</dbReference>
<protein>
    <submittedName>
        <fullName evidence="1">Error-prone DNA polymerase</fullName>
    </submittedName>
</protein>
<evidence type="ECO:0000313" key="1">
    <source>
        <dbReference type="EMBL" id="KAK3916278.1"/>
    </source>
</evidence>
<dbReference type="AlphaFoldDB" id="A0AAE1LE38"/>
<comment type="caution">
    <text evidence="1">The sequence shown here is derived from an EMBL/GenBank/DDBJ whole genome shotgun (WGS) entry which is preliminary data.</text>
</comment>
<organism evidence="1 2">
    <name type="scientific">Frankliniella fusca</name>
    <dbReference type="NCBI Taxonomy" id="407009"/>
    <lineage>
        <taxon>Eukaryota</taxon>
        <taxon>Metazoa</taxon>
        <taxon>Ecdysozoa</taxon>
        <taxon>Arthropoda</taxon>
        <taxon>Hexapoda</taxon>
        <taxon>Insecta</taxon>
        <taxon>Pterygota</taxon>
        <taxon>Neoptera</taxon>
        <taxon>Paraneoptera</taxon>
        <taxon>Thysanoptera</taxon>
        <taxon>Terebrantia</taxon>
        <taxon>Thripoidea</taxon>
        <taxon>Thripidae</taxon>
        <taxon>Frankliniella</taxon>
    </lineage>
</organism>
<gene>
    <name evidence="1" type="ORF">KUF71_006146</name>
</gene>
<name>A0AAE1LE38_9NEOP</name>
<proteinExistence type="predicted"/>
<keyword evidence="2" id="KW-1185">Reference proteome</keyword>
<sequence>LYKLKGIAENRTIQIFDKSKVHCKFLGAQTSFYHPRTHPFWMGILASQSKYRSATSEGTFAVRNRTPSTQTATFFGANGGTHFRCEFPASCLVRTGARFGVGMCGGALMKTTTFWV</sequence>
<reference evidence="1" key="1">
    <citation type="submission" date="2021-07" db="EMBL/GenBank/DDBJ databases">
        <authorList>
            <person name="Catto M.A."/>
            <person name="Jacobson A."/>
            <person name="Kennedy G."/>
            <person name="Labadie P."/>
            <person name="Hunt B.G."/>
            <person name="Srinivasan R."/>
        </authorList>
    </citation>
    <scope>NUCLEOTIDE SEQUENCE</scope>
    <source>
        <strain evidence="1">PL_HMW_Pooled</strain>
        <tissue evidence="1">Head</tissue>
    </source>
</reference>